<protein>
    <submittedName>
        <fullName evidence="1">Uncharacterized protein</fullName>
    </submittedName>
</protein>
<dbReference type="EMBL" id="CM037619">
    <property type="protein sequence ID" value="KAH8008215.1"/>
    <property type="molecule type" value="Genomic_DNA"/>
</dbReference>
<keyword evidence="2" id="KW-1185">Reference proteome</keyword>
<comment type="caution">
    <text evidence="1">The sequence shown here is derived from an EMBL/GenBank/DDBJ whole genome shotgun (WGS) entry which is preliminary data.</text>
</comment>
<proteinExistence type="predicted"/>
<reference evidence="1" key="1">
    <citation type="submission" date="2021-08" db="EMBL/GenBank/DDBJ databases">
        <title>The first chromosome-level gecko genome reveals the dynamic sex chromosomes of Neotropical dwarf geckos (Sphaerodactylidae: Sphaerodactylus).</title>
        <authorList>
            <person name="Pinto B.J."/>
            <person name="Keating S.E."/>
            <person name="Gamble T."/>
        </authorList>
    </citation>
    <scope>NUCLEOTIDE SEQUENCE</scope>
    <source>
        <strain evidence="1">TG3544</strain>
    </source>
</reference>
<sequence>MRALQFATAILASISLGLLLAALASRDWVIFGSSHIGLWQICNGNICQAYGAIFPVDLHAIRFFLMVGMLAGATSFLYLWAFTCNQSIGSVSMAKIAGITSLVAGFCALIAMSVFTGVNNSAFMRNYGWSFAVGWASAPLFLITGGLAFYMHKGREM</sequence>
<dbReference type="Proteomes" id="UP000827872">
    <property type="component" value="Linkage Group LG06"/>
</dbReference>
<gene>
    <name evidence="1" type="ORF">K3G42_028381</name>
</gene>
<accession>A0ACB8FSE1</accession>
<name>A0ACB8FSE1_9SAUR</name>
<evidence type="ECO:0000313" key="1">
    <source>
        <dbReference type="EMBL" id="KAH8008215.1"/>
    </source>
</evidence>
<organism evidence="1 2">
    <name type="scientific">Sphaerodactylus townsendi</name>
    <dbReference type="NCBI Taxonomy" id="933632"/>
    <lineage>
        <taxon>Eukaryota</taxon>
        <taxon>Metazoa</taxon>
        <taxon>Chordata</taxon>
        <taxon>Craniata</taxon>
        <taxon>Vertebrata</taxon>
        <taxon>Euteleostomi</taxon>
        <taxon>Lepidosauria</taxon>
        <taxon>Squamata</taxon>
        <taxon>Bifurcata</taxon>
        <taxon>Gekkota</taxon>
        <taxon>Sphaerodactylidae</taxon>
        <taxon>Sphaerodactylus</taxon>
    </lineage>
</organism>
<evidence type="ECO:0000313" key="2">
    <source>
        <dbReference type="Proteomes" id="UP000827872"/>
    </source>
</evidence>